<feature type="non-terminal residue" evidence="2">
    <location>
        <position position="1"/>
    </location>
</feature>
<accession>A0A0F9A5W3</accession>
<evidence type="ECO:0000259" key="1">
    <source>
        <dbReference type="Pfam" id="PF01345"/>
    </source>
</evidence>
<dbReference type="InterPro" id="IPR047589">
    <property type="entry name" value="DUF11_rpt"/>
</dbReference>
<reference evidence="2" key="1">
    <citation type="journal article" date="2015" name="Nature">
        <title>Complex archaea that bridge the gap between prokaryotes and eukaryotes.</title>
        <authorList>
            <person name="Spang A."/>
            <person name="Saw J.H."/>
            <person name="Jorgensen S.L."/>
            <person name="Zaremba-Niedzwiedzka K."/>
            <person name="Martijn J."/>
            <person name="Lind A.E."/>
            <person name="van Eijk R."/>
            <person name="Schleper C."/>
            <person name="Guy L."/>
            <person name="Ettema T.J."/>
        </authorList>
    </citation>
    <scope>NUCLEOTIDE SEQUENCE</scope>
</reference>
<dbReference type="AlphaFoldDB" id="A0A0F9A5W3"/>
<evidence type="ECO:0000313" key="2">
    <source>
        <dbReference type="EMBL" id="KKK73949.1"/>
    </source>
</evidence>
<organism evidence="2">
    <name type="scientific">marine sediment metagenome</name>
    <dbReference type="NCBI Taxonomy" id="412755"/>
    <lineage>
        <taxon>unclassified sequences</taxon>
        <taxon>metagenomes</taxon>
        <taxon>ecological metagenomes</taxon>
    </lineage>
</organism>
<dbReference type="InterPro" id="IPR001434">
    <property type="entry name" value="OmcB-like_DUF11"/>
</dbReference>
<dbReference type="NCBIfam" id="TIGR01451">
    <property type="entry name" value="B_ant_repeat"/>
    <property type="match status" value="1"/>
</dbReference>
<dbReference type="InterPro" id="IPR013783">
    <property type="entry name" value="Ig-like_fold"/>
</dbReference>
<dbReference type="InterPro" id="IPR051172">
    <property type="entry name" value="Chlamydia_OmcB"/>
</dbReference>
<dbReference type="EMBL" id="LAZR01056548">
    <property type="protein sequence ID" value="KKK73949.1"/>
    <property type="molecule type" value="Genomic_DNA"/>
</dbReference>
<dbReference type="Pfam" id="PF01345">
    <property type="entry name" value="DUF11"/>
    <property type="match status" value="1"/>
</dbReference>
<protein>
    <recommendedName>
        <fullName evidence="1">DUF11 domain-containing protein</fullName>
    </recommendedName>
</protein>
<feature type="domain" description="DUF11" evidence="1">
    <location>
        <begin position="1"/>
        <end position="104"/>
    </location>
</feature>
<dbReference type="PANTHER" id="PTHR34819">
    <property type="entry name" value="LARGE CYSTEINE-RICH PERIPLASMIC PROTEIN OMCB"/>
    <property type="match status" value="1"/>
</dbReference>
<name>A0A0F9A5W3_9ZZZZ</name>
<dbReference type="Gene3D" id="2.60.40.10">
    <property type="entry name" value="Immunoglobulins"/>
    <property type="match status" value="1"/>
</dbReference>
<proteinExistence type="predicted"/>
<comment type="caution">
    <text evidence="2">The sequence shown here is derived from an EMBL/GenBank/DDBJ whole genome shotgun (WGS) entry which is preliminary data.</text>
</comment>
<sequence>TPTEGTNVEFTVTVTNNGPHDTTGVLVTDDFPAGLAYVSDDSGGLYNSVTGDWSIGTIAKATSAVLKIIANAPVGTGGNDYTNTAFINTSDVSDTVSCNDSDSIIVSPNTIPKPIFAISKTSLTSWDPINAGTNPIAIPGALMLYSINVMNFGDGAAEEFIISDSLASELSLKVDGAGPFTFTNSAYLTSLIYNYVNLGDVTDDVEFDDGSNFYTYTPVADANGVDSNVRAFRINFGGTFDAQVGANTPSMDLQFKVRVK</sequence>
<gene>
    <name evidence="2" type="ORF">LCGC14_2888680</name>
</gene>